<protein>
    <submittedName>
        <fullName evidence="2">Uncharacterized protein</fullName>
    </submittedName>
</protein>
<feature type="transmembrane region" description="Helical" evidence="1">
    <location>
        <begin position="98"/>
        <end position="121"/>
    </location>
</feature>
<dbReference type="EMBL" id="LNQB01000070">
    <property type="protein sequence ID" value="OAP45905.1"/>
    <property type="molecule type" value="Genomic_DNA"/>
</dbReference>
<keyword evidence="1" id="KW-0472">Membrane</keyword>
<dbReference type="STRING" id="36856.ATB98_04410"/>
<feature type="transmembrane region" description="Helical" evidence="1">
    <location>
        <begin position="32"/>
        <end position="49"/>
    </location>
</feature>
<keyword evidence="3" id="KW-1185">Reference proteome</keyword>
<accession>A0A178YGD0</accession>
<keyword evidence="1" id="KW-0812">Transmembrane</keyword>
<sequence>MGVRPEPALAQERNKVVAKLHLKGRKTTRSQLRLFAVLLPLVIIARYTLFDGAAEFQRFYAALRTSLLPVLFITAAVLAVILVATVTKKVDLGPKERVIDICFWGSSAVLAAAVAYAFAVVKLAGTP</sequence>
<evidence type="ECO:0000313" key="2">
    <source>
        <dbReference type="EMBL" id="OAP45905.1"/>
    </source>
</evidence>
<name>A0A178YGD0_SINSA</name>
<dbReference type="AlphaFoldDB" id="A0A178YGD0"/>
<comment type="caution">
    <text evidence="2">The sequence shown here is derived from an EMBL/GenBank/DDBJ whole genome shotgun (WGS) entry which is preliminary data.</text>
</comment>
<proteinExistence type="predicted"/>
<reference evidence="2 3" key="1">
    <citation type="submission" date="2015-11" db="EMBL/GenBank/DDBJ databases">
        <title>Ensifer anhuiense sp. nov., an effective nitrogen fixation bacterium with Glycine soja.</title>
        <authorList>
            <person name="Yan H."/>
            <person name="Chen W."/>
        </authorList>
    </citation>
    <scope>NUCLEOTIDE SEQUENCE [LARGE SCALE GENOMIC DNA]</scope>
    <source>
        <strain evidence="2 3">LMG 7837</strain>
    </source>
</reference>
<evidence type="ECO:0000313" key="3">
    <source>
        <dbReference type="Proteomes" id="UP000078507"/>
    </source>
</evidence>
<dbReference type="Proteomes" id="UP000078507">
    <property type="component" value="Unassembled WGS sequence"/>
</dbReference>
<organism evidence="2 3">
    <name type="scientific">Sinorhizobium saheli</name>
    <dbReference type="NCBI Taxonomy" id="36856"/>
    <lineage>
        <taxon>Bacteria</taxon>
        <taxon>Pseudomonadati</taxon>
        <taxon>Pseudomonadota</taxon>
        <taxon>Alphaproteobacteria</taxon>
        <taxon>Hyphomicrobiales</taxon>
        <taxon>Rhizobiaceae</taxon>
        <taxon>Sinorhizobium/Ensifer group</taxon>
        <taxon>Sinorhizobium</taxon>
    </lineage>
</organism>
<feature type="transmembrane region" description="Helical" evidence="1">
    <location>
        <begin position="61"/>
        <end position="86"/>
    </location>
</feature>
<evidence type="ECO:0000256" key="1">
    <source>
        <dbReference type="SAM" id="Phobius"/>
    </source>
</evidence>
<keyword evidence="1" id="KW-1133">Transmembrane helix</keyword>
<dbReference type="RefSeq" id="WP_066873497.1">
    <property type="nucleotide sequence ID" value="NZ_LNQB01000070.1"/>
</dbReference>
<gene>
    <name evidence="2" type="ORF">ATB98_04410</name>
</gene>